<name>S3ZQ52_9ACTN</name>
<dbReference type="EMBL" id="AOPZ01000070">
    <property type="protein sequence ID" value="EPH44949.1"/>
    <property type="molecule type" value="Genomic_DNA"/>
</dbReference>
<reference evidence="1 2" key="1">
    <citation type="submission" date="2013-02" db="EMBL/GenBank/DDBJ databases">
        <title>Draft Genome Sequence of Streptomyces aurantiacus, Which Produces Setomimycin.</title>
        <authorList>
            <person name="Gruening B.A."/>
            <person name="Praeg A."/>
            <person name="Erxleben A."/>
            <person name="Guenther S."/>
            <person name="Mueller M."/>
        </authorList>
    </citation>
    <scope>NUCLEOTIDE SEQUENCE [LARGE SCALE GENOMIC DNA]</scope>
    <source>
        <strain evidence="1 2">JA 4570</strain>
    </source>
</reference>
<sequence length="31" mass="3383">MCRAPPSFVSYVSVVGVRRSFLSVVRDVPDG</sequence>
<keyword evidence="2" id="KW-1185">Reference proteome</keyword>
<organism evidence="1 2">
    <name type="scientific">Streptomyces aurantiacus JA 4570</name>
    <dbReference type="NCBI Taxonomy" id="1286094"/>
    <lineage>
        <taxon>Bacteria</taxon>
        <taxon>Bacillati</taxon>
        <taxon>Actinomycetota</taxon>
        <taxon>Actinomycetes</taxon>
        <taxon>Kitasatosporales</taxon>
        <taxon>Streptomycetaceae</taxon>
        <taxon>Streptomyces</taxon>
        <taxon>Streptomyces aurantiacus group</taxon>
    </lineage>
</organism>
<protein>
    <submittedName>
        <fullName evidence="1">Uncharacterized protein</fullName>
    </submittedName>
</protein>
<evidence type="ECO:0000313" key="1">
    <source>
        <dbReference type="EMBL" id="EPH44949.1"/>
    </source>
</evidence>
<accession>S3ZQ52</accession>
<evidence type="ECO:0000313" key="2">
    <source>
        <dbReference type="Proteomes" id="UP000014629"/>
    </source>
</evidence>
<proteinExistence type="predicted"/>
<dbReference type="AlphaFoldDB" id="S3ZQ52"/>
<comment type="caution">
    <text evidence="1">The sequence shown here is derived from an EMBL/GenBank/DDBJ whole genome shotgun (WGS) entry which is preliminary data.</text>
</comment>
<gene>
    <name evidence="1" type="ORF">STRAU_1976</name>
</gene>
<dbReference type="Proteomes" id="UP000014629">
    <property type="component" value="Unassembled WGS sequence"/>
</dbReference>